<evidence type="ECO:0000313" key="6">
    <source>
        <dbReference type="Proteomes" id="UP000800092"/>
    </source>
</evidence>
<dbReference type="InterPro" id="IPR052210">
    <property type="entry name" value="LysM1-like"/>
</dbReference>
<organism evidence="5 6">
    <name type="scientific">Viridothelium virens</name>
    <name type="common">Speckled blister lichen</name>
    <name type="synonym">Trypethelium virens</name>
    <dbReference type="NCBI Taxonomy" id="1048519"/>
    <lineage>
        <taxon>Eukaryota</taxon>
        <taxon>Fungi</taxon>
        <taxon>Dikarya</taxon>
        <taxon>Ascomycota</taxon>
        <taxon>Pezizomycotina</taxon>
        <taxon>Dothideomycetes</taxon>
        <taxon>Dothideomycetes incertae sedis</taxon>
        <taxon>Trypetheliales</taxon>
        <taxon>Trypetheliaceae</taxon>
        <taxon>Viridothelium</taxon>
    </lineage>
</organism>
<dbReference type="PROSITE" id="PS51782">
    <property type="entry name" value="LYSM"/>
    <property type="match status" value="1"/>
</dbReference>
<dbReference type="GO" id="GO:0008061">
    <property type="term" value="F:chitin binding"/>
    <property type="evidence" value="ECO:0007669"/>
    <property type="project" value="UniProtKB-KW"/>
</dbReference>
<dbReference type="SUPFAM" id="SSF54106">
    <property type="entry name" value="LysM domain"/>
    <property type="match status" value="1"/>
</dbReference>
<dbReference type="OrthoDB" id="2281372at2759"/>
<evidence type="ECO:0000256" key="2">
    <source>
        <dbReference type="ARBA" id="ARBA00023026"/>
    </source>
</evidence>
<dbReference type="Proteomes" id="UP000800092">
    <property type="component" value="Unassembled WGS sequence"/>
</dbReference>
<accession>A0A6A6H9C5</accession>
<protein>
    <submittedName>
        <fullName evidence="5">Carbohydrate-binding module family 50 protein</fullName>
    </submittedName>
</protein>
<dbReference type="EMBL" id="ML991797">
    <property type="protein sequence ID" value="KAF2234655.1"/>
    <property type="molecule type" value="Genomic_DNA"/>
</dbReference>
<dbReference type="CDD" id="cd00118">
    <property type="entry name" value="LysM"/>
    <property type="match status" value="1"/>
</dbReference>
<dbReference type="InterPro" id="IPR036779">
    <property type="entry name" value="LysM_dom_sf"/>
</dbReference>
<keyword evidence="2" id="KW-0843">Virulence</keyword>
<dbReference type="PANTHER" id="PTHR34997">
    <property type="entry name" value="AM15"/>
    <property type="match status" value="1"/>
</dbReference>
<evidence type="ECO:0000256" key="1">
    <source>
        <dbReference type="ARBA" id="ARBA00022669"/>
    </source>
</evidence>
<dbReference type="Pfam" id="PF01476">
    <property type="entry name" value="LysM"/>
    <property type="match status" value="1"/>
</dbReference>
<feature type="domain" description="LysM" evidence="4">
    <location>
        <begin position="60"/>
        <end position="106"/>
    </location>
</feature>
<gene>
    <name evidence="5" type="ORF">EV356DRAFT_501569</name>
</gene>
<feature type="signal peptide" evidence="3">
    <location>
        <begin position="1"/>
        <end position="19"/>
    </location>
</feature>
<dbReference type="PROSITE" id="PS51257">
    <property type="entry name" value="PROKAR_LIPOPROTEIN"/>
    <property type="match status" value="1"/>
</dbReference>
<dbReference type="Gene3D" id="3.10.350.10">
    <property type="entry name" value="LysM domain"/>
    <property type="match status" value="1"/>
</dbReference>
<proteinExistence type="predicted"/>
<dbReference type="InterPro" id="IPR018392">
    <property type="entry name" value="LysM"/>
</dbReference>
<evidence type="ECO:0000259" key="4">
    <source>
        <dbReference type="PROSITE" id="PS51782"/>
    </source>
</evidence>
<dbReference type="PANTHER" id="PTHR34997:SF1">
    <property type="entry name" value="PEPTIDOGLYCAN-BINDING LYSIN DOMAIN"/>
    <property type="match status" value="1"/>
</dbReference>
<feature type="chain" id="PRO_5025413640" evidence="3">
    <location>
        <begin position="20"/>
        <end position="188"/>
    </location>
</feature>
<name>A0A6A6H9C5_VIRVR</name>
<keyword evidence="3" id="KW-0732">Signal</keyword>
<evidence type="ECO:0000256" key="3">
    <source>
        <dbReference type="SAM" id="SignalP"/>
    </source>
</evidence>
<sequence length="188" mass="20846">MFSKFTTLVLTTLVATAACSPFPAAVLETNTLVPRQDKGTEYCSVDAGCTCTVRPSDCTAFYEVQAGDTCLAIGQKFNNFTLSQLYRWNPSMTLNCYLQAYVPICINTPWYTFTPPIQPPYGTHYTLSQDPVPIMPGIIDTCQEYEIVGPGERTDQLAAENGFNVTDFPKWNGNATTAWQDYWACVKA</sequence>
<reference evidence="5" key="1">
    <citation type="journal article" date="2020" name="Stud. Mycol.">
        <title>101 Dothideomycetes genomes: a test case for predicting lifestyles and emergence of pathogens.</title>
        <authorList>
            <person name="Haridas S."/>
            <person name="Albert R."/>
            <person name="Binder M."/>
            <person name="Bloem J."/>
            <person name="Labutti K."/>
            <person name="Salamov A."/>
            <person name="Andreopoulos B."/>
            <person name="Baker S."/>
            <person name="Barry K."/>
            <person name="Bills G."/>
            <person name="Bluhm B."/>
            <person name="Cannon C."/>
            <person name="Castanera R."/>
            <person name="Culley D."/>
            <person name="Daum C."/>
            <person name="Ezra D."/>
            <person name="Gonzalez J."/>
            <person name="Henrissat B."/>
            <person name="Kuo A."/>
            <person name="Liang C."/>
            <person name="Lipzen A."/>
            <person name="Lutzoni F."/>
            <person name="Magnuson J."/>
            <person name="Mondo S."/>
            <person name="Nolan M."/>
            <person name="Ohm R."/>
            <person name="Pangilinan J."/>
            <person name="Park H.-J."/>
            <person name="Ramirez L."/>
            <person name="Alfaro M."/>
            <person name="Sun H."/>
            <person name="Tritt A."/>
            <person name="Yoshinaga Y."/>
            <person name="Zwiers L.-H."/>
            <person name="Turgeon B."/>
            <person name="Goodwin S."/>
            <person name="Spatafora J."/>
            <person name="Crous P."/>
            <person name="Grigoriev I."/>
        </authorList>
    </citation>
    <scope>NUCLEOTIDE SEQUENCE</scope>
    <source>
        <strain evidence="5">Tuck. ex Michener</strain>
    </source>
</reference>
<dbReference type="AlphaFoldDB" id="A0A6A6H9C5"/>
<keyword evidence="1" id="KW-0147">Chitin-binding</keyword>
<keyword evidence="6" id="KW-1185">Reference proteome</keyword>
<evidence type="ECO:0000313" key="5">
    <source>
        <dbReference type="EMBL" id="KAF2234655.1"/>
    </source>
</evidence>